<proteinExistence type="predicted"/>
<gene>
    <name evidence="1" type="ORF">QAD02_022860</name>
</gene>
<evidence type="ECO:0000313" key="2">
    <source>
        <dbReference type="Proteomes" id="UP001239111"/>
    </source>
</evidence>
<keyword evidence="2" id="KW-1185">Reference proteome</keyword>
<evidence type="ECO:0000313" key="1">
    <source>
        <dbReference type="EMBL" id="KAJ8687066.1"/>
    </source>
</evidence>
<accession>A0ACC2PU60</accession>
<dbReference type="Proteomes" id="UP001239111">
    <property type="component" value="Chromosome 1"/>
</dbReference>
<sequence>MARSPLLLVAILLSCHYILLQNLSSARILAECDAAKELSKAGIPRSFISTYVCIMKSESNLNTSKITGPGHKSSFSYGVFQISSDKWCSRYRPGGICNKKCDDFLNDDIRDDIACAKIIADKNGFKHWNGWLKNCKNGKLPNVGGCMNRRDIEDTEVYPDGRKVYFEELQRPSSLLVQELKVNGTDPMMMTGELK</sequence>
<comment type="caution">
    <text evidence="1">The sequence shown here is derived from an EMBL/GenBank/DDBJ whole genome shotgun (WGS) entry which is preliminary data.</text>
</comment>
<dbReference type="EMBL" id="CM056741">
    <property type="protein sequence ID" value="KAJ8687066.1"/>
    <property type="molecule type" value="Genomic_DNA"/>
</dbReference>
<protein>
    <submittedName>
        <fullName evidence="1">Uncharacterized protein</fullName>
    </submittedName>
</protein>
<reference evidence="1" key="1">
    <citation type="submission" date="2023-04" db="EMBL/GenBank/DDBJ databases">
        <title>A chromosome-level genome assembly of the parasitoid wasp Eretmocerus hayati.</title>
        <authorList>
            <person name="Zhong Y."/>
            <person name="Liu S."/>
            <person name="Liu Y."/>
        </authorList>
    </citation>
    <scope>NUCLEOTIDE SEQUENCE</scope>
    <source>
        <strain evidence="1">ZJU_SS_LIU_2023</strain>
    </source>
</reference>
<organism evidence="1 2">
    <name type="scientific">Eretmocerus hayati</name>
    <dbReference type="NCBI Taxonomy" id="131215"/>
    <lineage>
        <taxon>Eukaryota</taxon>
        <taxon>Metazoa</taxon>
        <taxon>Ecdysozoa</taxon>
        <taxon>Arthropoda</taxon>
        <taxon>Hexapoda</taxon>
        <taxon>Insecta</taxon>
        <taxon>Pterygota</taxon>
        <taxon>Neoptera</taxon>
        <taxon>Endopterygota</taxon>
        <taxon>Hymenoptera</taxon>
        <taxon>Apocrita</taxon>
        <taxon>Proctotrupomorpha</taxon>
        <taxon>Chalcidoidea</taxon>
        <taxon>Aphelinidae</taxon>
        <taxon>Aphelininae</taxon>
        <taxon>Eretmocerus</taxon>
    </lineage>
</organism>
<name>A0ACC2PU60_9HYME</name>